<evidence type="ECO:0000313" key="2">
    <source>
        <dbReference type="Proteomes" id="UP001501391"/>
    </source>
</evidence>
<dbReference type="RefSeq" id="WP_346163581.1">
    <property type="nucleotide sequence ID" value="NZ_BAAAOQ010000016.1"/>
</dbReference>
<proteinExistence type="predicted"/>
<sequence length="120" mass="12686">MPSDTASANAFALLPLPEVSALSQNQVRGITCVFDGVGLSPGTAVDLGERSLRRVGGRVSWFPRACRPCALRWAMDALVDHSRLCEQCVDDSSLCPEGAGFVRAVREARRGSVLAPDSGA</sequence>
<protein>
    <submittedName>
        <fullName evidence="1">Uncharacterized protein</fullName>
    </submittedName>
</protein>
<dbReference type="Proteomes" id="UP001501391">
    <property type="component" value="Unassembled WGS sequence"/>
</dbReference>
<comment type="caution">
    <text evidence="1">The sequence shown here is derived from an EMBL/GenBank/DDBJ whole genome shotgun (WGS) entry which is preliminary data.</text>
</comment>
<gene>
    <name evidence="1" type="ORF">GCM10009787_49070</name>
</gene>
<keyword evidence="2" id="KW-1185">Reference proteome</keyword>
<evidence type="ECO:0000313" key="1">
    <source>
        <dbReference type="EMBL" id="GAA2199975.1"/>
    </source>
</evidence>
<reference evidence="2" key="1">
    <citation type="journal article" date="2019" name="Int. J. Syst. Evol. Microbiol.">
        <title>The Global Catalogue of Microorganisms (GCM) 10K type strain sequencing project: providing services to taxonomists for standard genome sequencing and annotation.</title>
        <authorList>
            <consortium name="The Broad Institute Genomics Platform"/>
            <consortium name="The Broad Institute Genome Sequencing Center for Infectious Disease"/>
            <person name="Wu L."/>
            <person name="Ma J."/>
        </authorList>
    </citation>
    <scope>NUCLEOTIDE SEQUENCE [LARGE SCALE GENOMIC DNA]</scope>
    <source>
        <strain evidence="2">JCM 14924</strain>
    </source>
</reference>
<organism evidence="1 2">
    <name type="scientific">Streptomyces bangladeshensis</name>
    <dbReference type="NCBI Taxonomy" id="295352"/>
    <lineage>
        <taxon>Bacteria</taxon>
        <taxon>Bacillati</taxon>
        <taxon>Actinomycetota</taxon>
        <taxon>Actinomycetes</taxon>
        <taxon>Kitasatosporales</taxon>
        <taxon>Streptomycetaceae</taxon>
        <taxon>Streptomyces</taxon>
    </lineage>
</organism>
<accession>A0ABP5NKS3</accession>
<dbReference type="EMBL" id="BAAAOQ010000016">
    <property type="protein sequence ID" value="GAA2199975.1"/>
    <property type="molecule type" value="Genomic_DNA"/>
</dbReference>
<name>A0ABP5NKS3_9ACTN</name>